<dbReference type="InterPro" id="IPR039303">
    <property type="entry name" value="CCDC50"/>
</dbReference>
<protein>
    <submittedName>
        <fullName evidence="6">Coiled-coil domain-containing protein</fullName>
    </submittedName>
</protein>
<keyword evidence="3" id="KW-0812">Transmembrane</keyword>
<evidence type="ECO:0000256" key="2">
    <source>
        <dbReference type="SAM" id="Coils"/>
    </source>
</evidence>
<sequence length="254" mass="29806">MQRRQSDIDRESVKDVASRLRQFEDHNLAIKLQEEEFNHHYNRNRSERKVMGVDTRKSKEEQELEKRYALEKRLAECREIATRDEAIAKQLQQDLEAEERRLKQEQDLLDQEIARRMQSRYEPPPIPSPTTYEEDERLAREMHERYLRRMRGLATAGSLDDRTRNDLIQQQQIISPPSSLQPRQSTFPDELGPPSLHFPATHFPLSPTMPPSTINLPPLPSYTEVCTPTTPVLTNTMSSSGVFLFILFYFNFFC</sequence>
<keyword evidence="3" id="KW-1133">Transmembrane helix</keyword>
<evidence type="ECO:0000313" key="5">
    <source>
        <dbReference type="Proteomes" id="UP000887577"/>
    </source>
</evidence>
<feature type="domain" description="Coiled-coil" evidence="4">
    <location>
        <begin position="5"/>
        <end position="120"/>
    </location>
</feature>
<dbReference type="PANTHER" id="PTHR22115">
    <property type="entry name" value="C3ORF6 PROTEIN-RELATED"/>
    <property type="match status" value="1"/>
</dbReference>
<evidence type="ECO:0000259" key="4">
    <source>
        <dbReference type="Pfam" id="PF15295"/>
    </source>
</evidence>
<reference evidence="6" key="1">
    <citation type="submission" date="2022-11" db="UniProtKB">
        <authorList>
            <consortium name="WormBaseParasite"/>
        </authorList>
    </citation>
    <scope>IDENTIFICATION</scope>
</reference>
<accession>A0A914YI31</accession>
<name>A0A914YI31_9BILA</name>
<dbReference type="PANTHER" id="PTHR22115:SF4">
    <property type="entry name" value="COILED-COIL DOMAIN-CONTAINING PROTEIN"/>
    <property type="match status" value="1"/>
</dbReference>
<feature type="coiled-coil region" evidence="2">
    <location>
        <begin position="81"/>
        <end position="115"/>
    </location>
</feature>
<dbReference type="Proteomes" id="UP000887577">
    <property type="component" value="Unplaced"/>
</dbReference>
<evidence type="ECO:0000256" key="3">
    <source>
        <dbReference type="SAM" id="Phobius"/>
    </source>
</evidence>
<dbReference type="WBParaSite" id="PSU_v2.g1898.t1">
    <property type="protein sequence ID" value="PSU_v2.g1898.t1"/>
    <property type="gene ID" value="PSU_v2.g1898"/>
</dbReference>
<keyword evidence="5" id="KW-1185">Reference proteome</keyword>
<keyword evidence="3" id="KW-0472">Membrane</keyword>
<evidence type="ECO:0000256" key="1">
    <source>
        <dbReference type="ARBA" id="ARBA00023054"/>
    </source>
</evidence>
<keyword evidence="1 2" id="KW-0175">Coiled coil</keyword>
<dbReference type="AlphaFoldDB" id="A0A914YI31"/>
<organism evidence="5 6">
    <name type="scientific">Panagrolaimus superbus</name>
    <dbReference type="NCBI Taxonomy" id="310955"/>
    <lineage>
        <taxon>Eukaryota</taxon>
        <taxon>Metazoa</taxon>
        <taxon>Ecdysozoa</taxon>
        <taxon>Nematoda</taxon>
        <taxon>Chromadorea</taxon>
        <taxon>Rhabditida</taxon>
        <taxon>Tylenchina</taxon>
        <taxon>Panagrolaimomorpha</taxon>
        <taxon>Panagrolaimoidea</taxon>
        <taxon>Panagrolaimidae</taxon>
        <taxon>Panagrolaimus</taxon>
    </lineage>
</organism>
<dbReference type="Pfam" id="PF15295">
    <property type="entry name" value="CCDC50_N"/>
    <property type="match status" value="1"/>
</dbReference>
<proteinExistence type="predicted"/>
<evidence type="ECO:0000313" key="6">
    <source>
        <dbReference type="WBParaSite" id="PSU_v2.g1898.t1"/>
    </source>
</evidence>
<dbReference type="InterPro" id="IPR029311">
    <property type="entry name" value="CCDC50_N"/>
</dbReference>
<dbReference type="CDD" id="cd22249">
    <property type="entry name" value="UDM1_RNF168_RNF169-like"/>
    <property type="match status" value="1"/>
</dbReference>
<feature type="transmembrane region" description="Helical" evidence="3">
    <location>
        <begin position="232"/>
        <end position="252"/>
    </location>
</feature>